<dbReference type="EMBL" id="VDEM01000010">
    <property type="protein sequence ID" value="KAF0824830.1"/>
    <property type="molecule type" value="Genomic_DNA"/>
</dbReference>
<organism evidence="1 2">
    <name type="scientific">Cytobacillus firmus</name>
    <name type="common">Bacillus firmus</name>
    <dbReference type="NCBI Taxonomy" id="1399"/>
    <lineage>
        <taxon>Bacteria</taxon>
        <taxon>Bacillati</taxon>
        <taxon>Bacillota</taxon>
        <taxon>Bacilli</taxon>
        <taxon>Bacillales</taxon>
        <taxon>Bacillaceae</taxon>
        <taxon>Cytobacillus</taxon>
    </lineage>
</organism>
<comment type="caution">
    <text evidence="1">The sequence shown here is derived from an EMBL/GenBank/DDBJ whole genome shotgun (WGS) entry which is preliminary data.</text>
</comment>
<sequence>MRNALKQKTGAFSKRAFSHILSYGSLNSKCNYLKKVRGY</sequence>
<evidence type="ECO:0000313" key="1">
    <source>
        <dbReference type="EMBL" id="KAF0824830.1"/>
    </source>
</evidence>
<name>A0A800NBQ8_CYTFI</name>
<dbReference type="AlphaFoldDB" id="A0A800NBQ8"/>
<reference evidence="1 2" key="1">
    <citation type="journal article" date="2020" name="G3 (Bethesda)">
        <title>Whole Genome Sequencing and Comparative Genomics of Two Nematicidal Bacillus Strains Reveals a Wide Range of Possible Virulence Factors.</title>
        <authorList>
            <person name="Susic N."/>
            <person name="Janezic S."/>
            <person name="Rupnik M."/>
            <person name="Geric Stare B."/>
        </authorList>
    </citation>
    <scope>NUCLEOTIDE SEQUENCE [LARGE SCALE GENOMIC DNA]</scope>
    <source>
        <strain evidence="1 2">I-1582</strain>
    </source>
</reference>
<proteinExistence type="predicted"/>
<evidence type="ECO:0000313" key="2">
    <source>
        <dbReference type="Proteomes" id="UP000465778"/>
    </source>
</evidence>
<protein>
    <submittedName>
        <fullName evidence="1">Uncharacterized protein</fullName>
    </submittedName>
</protein>
<accession>A0A800NBQ8</accession>
<gene>
    <name evidence="1" type="ORF">KIS1582_1407</name>
</gene>
<dbReference type="Proteomes" id="UP000465778">
    <property type="component" value="Unassembled WGS sequence"/>
</dbReference>